<gene>
    <name evidence="1" type="ORF">BD626DRAFT_225497</name>
</gene>
<protein>
    <submittedName>
        <fullName evidence="1">Uncharacterized protein</fullName>
    </submittedName>
</protein>
<accession>A0A550BWX6</accession>
<reference evidence="1 2" key="1">
    <citation type="journal article" date="2019" name="New Phytol.">
        <title>Comparative genomics reveals unique wood-decay strategies and fruiting body development in the Schizophyllaceae.</title>
        <authorList>
            <person name="Almasi E."/>
            <person name="Sahu N."/>
            <person name="Krizsan K."/>
            <person name="Balint B."/>
            <person name="Kovacs G.M."/>
            <person name="Kiss B."/>
            <person name="Cseklye J."/>
            <person name="Drula E."/>
            <person name="Henrissat B."/>
            <person name="Nagy I."/>
            <person name="Chovatia M."/>
            <person name="Adam C."/>
            <person name="LaButti K."/>
            <person name="Lipzen A."/>
            <person name="Riley R."/>
            <person name="Grigoriev I.V."/>
            <person name="Nagy L.G."/>
        </authorList>
    </citation>
    <scope>NUCLEOTIDE SEQUENCE [LARGE SCALE GENOMIC DNA]</scope>
    <source>
        <strain evidence="1 2">NL-1724</strain>
    </source>
</reference>
<comment type="caution">
    <text evidence="1">The sequence shown here is derived from an EMBL/GenBank/DDBJ whole genome shotgun (WGS) entry which is preliminary data.</text>
</comment>
<evidence type="ECO:0000313" key="2">
    <source>
        <dbReference type="Proteomes" id="UP000320762"/>
    </source>
</evidence>
<name>A0A550BWX6_9AGAR</name>
<proteinExistence type="predicted"/>
<dbReference type="EMBL" id="VDMD01000053">
    <property type="protein sequence ID" value="TRM57052.1"/>
    <property type="molecule type" value="Genomic_DNA"/>
</dbReference>
<dbReference type="AlphaFoldDB" id="A0A550BWX6"/>
<dbReference type="Proteomes" id="UP000320762">
    <property type="component" value="Unassembled WGS sequence"/>
</dbReference>
<keyword evidence="2" id="KW-1185">Reference proteome</keyword>
<evidence type="ECO:0000313" key="1">
    <source>
        <dbReference type="EMBL" id="TRM57052.1"/>
    </source>
</evidence>
<organism evidence="1 2">
    <name type="scientific">Schizophyllum amplum</name>
    <dbReference type="NCBI Taxonomy" id="97359"/>
    <lineage>
        <taxon>Eukaryota</taxon>
        <taxon>Fungi</taxon>
        <taxon>Dikarya</taxon>
        <taxon>Basidiomycota</taxon>
        <taxon>Agaricomycotina</taxon>
        <taxon>Agaricomycetes</taxon>
        <taxon>Agaricomycetidae</taxon>
        <taxon>Agaricales</taxon>
        <taxon>Schizophyllaceae</taxon>
        <taxon>Schizophyllum</taxon>
    </lineage>
</organism>
<sequence length="150" mass="16583">MSLPPRVSLPLNEEDRVTVAYIIMYDANGLYTRIASMFVRRCPTRRASRSAVLTPSELTRKCPTPKLLGLQTLSAPTIFDASQTDPTGRANMIANVWKAWPTAYAASSSALCYARATPLTVSLEGRPPRCPHSRSHLGIVRLCRPWCVHS</sequence>